<evidence type="ECO:0008006" key="3">
    <source>
        <dbReference type="Google" id="ProtNLM"/>
    </source>
</evidence>
<accession>A0AAD9UDY1</accession>
<protein>
    <recommendedName>
        <fullName evidence="3">RNase H type-1 domain-containing protein</fullName>
    </recommendedName>
</protein>
<dbReference type="Proteomes" id="UP001209878">
    <property type="component" value="Unassembled WGS sequence"/>
</dbReference>
<keyword evidence="2" id="KW-1185">Reference proteome</keyword>
<evidence type="ECO:0000313" key="1">
    <source>
        <dbReference type="EMBL" id="KAK2185882.1"/>
    </source>
</evidence>
<dbReference type="AlphaFoldDB" id="A0AAD9UDY1"/>
<evidence type="ECO:0000313" key="2">
    <source>
        <dbReference type="Proteomes" id="UP001209878"/>
    </source>
</evidence>
<organism evidence="1 2">
    <name type="scientific">Ridgeia piscesae</name>
    <name type="common">Tubeworm</name>
    <dbReference type="NCBI Taxonomy" id="27915"/>
    <lineage>
        <taxon>Eukaryota</taxon>
        <taxon>Metazoa</taxon>
        <taxon>Spiralia</taxon>
        <taxon>Lophotrochozoa</taxon>
        <taxon>Annelida</taxon>
        <taxon>Polychaeta</taxon>
        <taxon>Sedentaria</taxon>
        <taxon>Canalipalpata</taxon>
        <taxon>Sabellida</taxon>
        <taxon>Siboglinidae</taxon>
        <taxon>Ridgeia</taxon>
    </lineage>
</organism>
<name>A0AAD9UDY1_RIDPI</name>
<dbReference type="CDD" id="cd09275">
    <property type="entry name" value="RNase_HI_RT_DIRS1"/>
    <property type="match status" value="1"/>
</dbReference>
<proteinExistence type="predicted"/>
<gene>
    <name evidence="1" type="ORF">NP493_220g03037</name>
</gene>
<sequence length="95" mass="10614">MAEVNTQCSEGSPSYPDKLDTQLFTDASNIGWGAHWNALTVYGVWTTTEKTLHINVLELEAIYRAMLHWLRKLMGPTVLVASENSTVVSYINKQG</sequence>
<reference evidence="1" key="1">
    <citation type="journal article" date="2023" name="Mol. Biol. Evol.">
        <title>Third-Generation Sequencing Reveals the Adaptive Role of the Epigenome in Three Deep-Sea Polychaetes.</title>
        <authorList>
            <person name="Perez M."/>
            <person name="Aroh O."/>
            <person name="Sun Y."/>
            <person name="Lan Y."/>
            <person name="Juniper S.K."/>
            <person name="Young C.R."/>
            <person name="Angers B."/>
            <person name="Qian P.Y."/>
        </authorList>
    </citation>
    <scope>NUCLEOTIDE SEQUENCE</scope>
    <source>
        <strain evidence="1">R07B-5</strain>
    </source>
</reference>
<comment type="caution">
    <text evidence="1">The sequence shown here is derived from an EMBL/GenBank/DDBJ whole genome shotgun (WGS) entry which is preliminary data.</text>
</comment>
<dbReference type="InterPro" id="IPR043502">
    <property type="entry name" value="DNA/RNA_pol_sf"/>
</dbReference>
<dbReference type="EMBL" id="JAODUO010000220">
    <property type="protein sequence ID" value="KAK2185882.1"/>
    <property type="molecule type" value="Genomic_DNA"/>
</dbReference>
<dbReference type="SUPFAM" id="SSF56672">
    <property type="entry name" value="DNA/RNA polymerases"/>
    <property type="match status" value="1"/>
</dbReference>